<name>X5DPG7_9CORY</name>
<evidence type="ECO:0000256" key="6">
    <source>
        <dbReference type="ARBA" id="ARBA00023136"/>
    </source>
</evidence>
<sequence>MTTTLEHTVGTTGPSRQSPDPRPGSPASGQEDVRPRRRSYGPGGRLKLGRGLGVLFLLLAWAGGSATGLIDPRILASPWQVAAAAAELVESGRLQESLVASLTRAGAGIILGIVAGVILATVAGLSRWGESLIDGPVQVKRSIPTLALMPLLILWFGIGEEMKVTTIALATVIPVYMNTFDGLRSIDRRFVELASTLEVGRVEFLRRVILPGSMPGVILGLRYGVTAGLLALVVVEQVNTTSGLGYMITLASNYGQTEIIVVGLVTYAVLGVAADAALRAVGRRALSWRRTIS</sequence>
<evidence type="ECO:0000256" key="3">
    <source>
        <dbReference type="ARBA" id="ARBA00022475"/>
    </source>
</evidence>
<feature type="domain" description="ABC transmembrane type-1" evidence="9">
    <location>
        <begin position="94"/>
        <end position="278"/>
    </location>
</feature>
<feature type="transmembrane region" description="Helical" evidence="7">
    <location>
        <begin position="164"/>
        <end position="180"/>
    </location>
</feature>
<feature type="transmembrane region" description="Helical" evidence="7">
    <location>
        <begin position="141"/>
        <end position="158"/>
    </location>
</feature>
<keyword evidence="6 7" id="KW-0472">Membrane</keyword>
<dbReference type="GO" id="GO:0042918">
    <property type="term" value="P:alkanesulfonate transmembrane transport"/>
    <property type="evidence" value="ECO:0007669"/>
    <property type="project" value="UniProtKB-ARBA"/>
</dbReference>
<dbReference type="PANTHER" id="PTHR30151:SF38">
    <property type="entry name" value="ALIPHATIC SULFONATES TRANSPORT PERMEASE PROTEIN SSUC-RELATED"/>
    <property type="match status" value="1"/>
</dbReference>
<feature type="transmembrane region" description="Helical" evidence="7">
    <location>
        <begin position="48"/>
        <end position="70"/>
    </location>
</feature>
<dbReference type="OrthoDB" id="7274389at2"/>
<evidence type="ECO:0000256" key="5">
    <source>
        <dbReference type="ARBA" id="ARBA00022989"/>
    </source>
</evidence>
<dbReference type="GO" id="GO:0005886">
    <property type="term" value="C:plasma membrane"/>
    <property type="evidence" value="ECO:0007669"/>
    <property type="project" value="UniProtKB-SubCell"/>
</dbReference>
<gene>
    <name evidence="10" type="primary">ssuC</name>
    <name evidence="10" type="ORF">CGLY_03655</name>
</gene>
<keyword evidence="5 7" id="KW-1133">Transmembrane helix</keyword>
<feature type="region of interest" description="Disordered" evidence="8">
    <location>
        <begin position="1"/>
        <end position="44"/>
    </location>
</feature>
<dbReference type="PANTHER" id="PTHR30151">
    <property type="entry name" value="ALKANE SULFONATE ABC TRANSPORTER-RELATED, MEMBRANE SUBUNIT"/>
    <property type="match status" value="1"/>
</dbReference>
<dbReference type="AlphaFoldDB" id="X5DPG7"/>
<evidence type="ECO:0000256" key="7">
    <source>
        <dbReference type="RuleBase" id="RU363032"/>
    </source>
</evidence>
<dbReference type="PROSITE" id="PS50928">
    <property type="entry name" value="ABC_TM1"/>
    <property type="match status" value="1"/>
</dbReference>
<dbReference type="eggNOG" id="COG0600">
    <property type="taxonomic scope" value="Bacteria"/>
</dbReference>
<dbReference type="EMBL" id="CP006842">
    <property type="protein sequence ID" value="AHW63179.1"/>
    <property type="molecule type" value="Genomic_DNA"/>
</dbReference>
<accession>X5DPG7</accession>
<comment type="subcellular location">
    <subcellularLocation>
        <location evidence="1 7">Cell membrane</location>
        <topology evidence="1 7">Multi-pass membrane protein</topology>
    </subcellularLocation>
</comment>
<evidence type="ECO:0000256" key="2">
    <source>
        <dbReference type="ARBA" id="ARBA00022448"/>
    </source>
</evidence>
<reference evidence="10 11" key="1">
    <citation type="journal article" date="2015" name="Int. J. Syst. Evol. Microbiol.">
        <title>Revisiting Corynebacterium glyciniphilum (ex Kubota et al., 1972) sp. nov., nom. rev., isolated from putrefied banana.</title>
        <authorList>
            <person name="Al-Dilaimi A."/>
            <person name="Bednarz H."/>
            <person name="Lomker A."/>
            <person name="Niehaus K."/>
            <person name="Kalinowski J."/>
            <person name="Ruckert C."/>
        </authorList>
    </citation>
    <scope>NUCLEOTIDE SEQUENCE [LARGE SCALE GENOMIC DNA]</scope>
    <source>
        <strain evidence="10">AJ 3170</strain>
    </source>
</reference>
<proteinExistence type="inferred from homology"/>
<dbReference type="InterPro" id="IPR035906">
    <property type="entry name" value="MetI-like_sf"/>
</dbReference>
<dbReference type="SUPFAM" id="SSF161098">
    <property type="entry name" value="MetI-like"/>
    <property type="match status" value="1"/>
</dbReference>
<dbReference type="CDD" id="cd06261">
    <property type="entry name" value="TM_PBP2"/>
    <property type="match status" value="1"/>
</dbReference>
<organism evidence="10 11">
    <name type="scientific">Corynebacterium glyciniphilum AJ 3170</name>
    <dbReference type="NCBI Taxonomy" id="1404245"/>
    <lineage>
        <taxon>Bacteria</taxon>
        <taxon>Bacillati</taxon>
        <taxon>Actinomycetota</taxon>
        <taxon>Actinomycetes</taxon>
        <taxon>Mycobacteriales</taxon>
        <taxon>Corynebacteriaceae</taxon>
        <taxon>Corynebacterium</taxon>
    </lineage>
</organism>
<evidence type="ECO:0000256" key="4">
    <source>
        <dbReference type="ARBA" id="ARBA00022692"/>
    </source>
</evidence>
<evidence type="ECO:0000256" key="8">
    <source>
        <dbReference type="SAM" id="MobiDB-lite"/>
    </source>
</evidence>
<dbReference type="HOGENOM" id="CLU_046113_1_2_11"/>
<feature type="compositionally biased region" description="Low complexity" evidence="8">
    <location>
        <begin position="1"/>
        <end position="12"/>
    </location>
</feature>
<keyword evidence="2 7" id="KW-0813">Transport</keyword>
<keyword evidence="11" id="KW-1185">Reference proteome</keyword>
<dbReference type="Proteomes" id="UP000023703">
    <property type="component" value="Chromosome"/>
</dbReference>
<feature type="transmembrane region" description="Helical" evidence="7">
    <location>
        <begin position="259"/>
        <end position="281"/>
    </location>
</feature>
<feature type="transmembrane region" description="Helical" evidence="7">
    <location>
        <begin position="105"/>
        <end position="129"/>
    </location>
</feature>
<dbReference type="Pfam" id="PF00528">
    <property type="entry name" value="BPD_transp_1"/>
    <property type="match status" value="1"/>
</dbReference>
<evidence type="ECO:0000259" key="9">
    <source>
        <dbReference type="PROSITE" id="PS50928"/>
    </source>
</evidence>
<dbReference type="FunFam" id="1.10.3720.10:FF:000003">
    <property type="entry name" value="Aliphatic sulfonate ABC transporter permease"/>
    <property type="match status" value="1"/>
</dbReference>
<keyword evidence="3" id="KW-1003">Cell membrane</keyword>
<feature type="transmembrane region" description="Helical" evidence="7">
    <location>
        <begin position="216"/>
        <end position="239"/>
    </location>
</feature>
<evidence type="ECO:0000313" key="11">
    <source>
        <dbReference type="Proteomes" id="UP000023703"/>
    </source>
</evidence>
<evidence type="ECO:0000256" key="1">
    <source>
        <dbReference type="ARBA" id="ARBA00004651"/>
    </source>
</evidence>
<keyword evidence="4 7" id="KW-0812">Transmembrane</keyword>
<dbReference type="STRING" id="1404245.CGLY_03655"/>
<dbReference type="RefSeq" id="WP_081803758.1">
    <property type="nucleotide sequence ID" value="NZ_CP006842.1"/>
</dbReference>
<protein>
    <submittedName>
        <fullName evidence="10">ABC-type aliphatic sulfonate transporter, permease subunit</fullName>
    </submittedName>
</protein>
<evidence type="ECO:0000313" key="10">
    <source>
        <dbReference type="EMBL" id="AHW63179.1"/>
    </source>
</evidence>
<dbReference type="InterPro" id="IPR000515">
    <property type="entry name" value="MetI-like"/>
</dbReference>
<comment type="similarity">
    <text evidence="7">Belongs to the binding-protein-dependent transport system permease family.</text>
</comment>
<dbReference type="Gene3D" id="1.10.3720.10">
    <property type="entry name" value="MetI-like"/>
    <property type="match status" value="1"/>
</dbReference>
<dbReference type="KEGG" id="cgy:CGLY_03655"/>